<dbReference type="InterPro" id="IPR045121">
    <property type="entry name" value="CoAse"/>
</dbReference>
<sequence length="348" mass="40118">MFKPLTLLSRIIKYKYRSPYPIQSISPPHRRSVVLIILFIGQRGELRVLLTKRSRGLRSFSGHVSFPGGKADDTDQSFIDTGRREVEEEIGIPQDDELLNKEYLLSLEQLNVNLPCYLSTTFLSVKPLVFFLYNSNLRDENLLKYSTPIDGSKFKAKLNPGETSSIFSIPLSDLTYFMFYDSYDHLTNKYKPEYTKRTKITKAWGGLRWNVSHYYYPTLNAQDESWLNNVLDMSSDEEKLGNSDDNLTYKDVWGLTAKILYDLSRIAHGYISNNTDDKQNPSLNIKIGDEDLIYALHEFGKQMQSKSRTDWELAMLKGSKTTNYSDVLPKFCLEKLEAPSDYESGDQH</sequence>
<dbReference type="GO" id="GO:0030145">
    <property type="term" value="F:manganese ion binding"/>
    <property type="evidence" value="ECO:0007669"/>
    <property type="project" value="InterPro"/>
</dbReference>
<comment type="cofactor">
    <cofactor evidence="1">
        <name>Mn(2+)</name>
        <dbReference type="ChEBI" id="CHEBI:29035"/>
    </cofactor>
</comment>
<dbReference type="GO" id="GO:0006281">
    <property type="term" value="P:DNA repair"/>
    <property type="evidence" value="ECO:0007669"/>
    <property type="project" value="EnsemblFungi"/>
</dbReference>
<dbReference type="HOGENOM" id="CLU_040940_1_0_1"/>
<dbReference type="STRING" id="1071381.G8BR35"/>
<dbReference type="GO" id="GO:0005777">
    <property type="term" value="C:peroxisome"/>
    <property type="evidence" value="ECO:0007669"/>
    <property type="project" value="EnsemblFungi"/>
</dbReference>
<gene>
    <name evidence="9" type="primary">TPHA0C00540</name>
    <name evidence="9" type="ordered locus">TPHA_0C00540</name>
</gene>
<dbReference type="KEGG" id="tpf:TPHA_0C00540"/>
<dbReference type="GO" id="GO:0000287">
    <property type="term" value="F:magnesium ion binding"/>
    <property type="evidence" value="ECO:0007669"/>
    <property type="project" value="InterPro"/>
</dbReference>
<dbReference type="OrthoDB" id="206213at2759"/>
<dbReference type="PANTHER" id="PTHR12992:SF24">
    <property type="entry name" value="PEROXISOMAL COENZYME A DIPHOSPHATASE NUDT7"/>
    <property type="match status" value="1"/>
</dbReference>
<evidence type="ECO:0000256" key="6">
    <source>
        <dbReference type="ARBA" id="ARBA00022842"/>
    </source>
</evidence>
<comment type="cofactor">
    <cofactor evidence="2">
        <name>Mg(2+)</name>
        <dbReference type="ChEBI" id="CHEBI:18420"/>
    </cofactor>
</comment>
<protein>
    <recommendedName>
        <fullName evidence="8">Nudix hydrolase domain-containing protein</fullName>
    </recommendedName>
</protein>
<dbReference type="InterPro" id="IPR015797">
    <property type="entry name" value="NUDIX_hydrolase-like_dom_sf"/>
</dbReference>
<dbReference type="OMA" id="WRMHHFF"/>
<keyword evidence="10" id="KW-1185">Reference proteome</keyword>
<dbReference type="PANTHER" id="PTHR12992">
    <property type="entry name" value="NUDIX HYDROLASE"/>
    <property type="match status" value="1"/>
</dbReference>
<keyword evidence="6" id="KW-0460">Magnesium</keyword>
<dbReference type="eggNOG" id="KOG3069">
    <property type="taxonomic scope" value="Eukaryota"/>
</dbReference>
<keyword evidence="5" id="KW-0378">Hydrolase</keyword>
<evidence type="ECO:0000256" key="2">
    <source>
        <dbReference type="ARBA" id="ARBA00001946"/>
    </source>
</evidence>
<comment type="similarity">
    <text evidence="3">Belongs to the Nudix hydrolase family. PCD1 subfamily.</text>
</comment>
<dbReference type="PROSITE" id="PS51462">
    <property type="entry name" value="NUDIX"/>
    <property type="match status" value="1"/>
</dbReference>
<evidence type="ECO:0000256" key="4">
    <source>
        <dbReference type="ARBA" id="ARBA00022723"/>
    </source>
</evidence>
<dbReference type="RefSeq" id="XP_003684645.1">
    <property type="nucleotide sequence ID" value="XM_003684597.1"/>
</dbReference>
<dbReference type="GO" id="GO:0008413">
    <property type="term" value="F:8-oxo-7,8-dihydroguanosine triphosphate pyrophosphatase activity"/>
    <property type="evidence" value="ECO:0007669"/>
    <property type="project" value="EnsemblFungi"/>
</dbReference>
<dbReference type="GO" id="GO:0009132">
    <property type="term" value="P:nucleoside diphosphate metabolic process"/>
    <property type="evidence" value="ECO:0007669"/>
    <property type="project" value="InterPro"/>
</dbReference>
<dbReference type="Proteomes" id="UP000005666">
    <property type="component" value="Chromosome 3"/>
</dbReference>
<organism evidence="9 10">
    <name type="scientific">Tetrapisispora phaffii (strain ATCC 24235 / CBS 4417 / NBRC 1672 / NRRL Y-8282 / UCD 70-5)</name>
    <name type="common">Yeast</name>
    <name type="synonym">Fabospora phaffii</name>
    <dbReference type="NCBI Taxonomy" id="1071381"/>
    <lineage>
        <taxon>Eukaryota</taxon>
        <taxon>Fungi</taxon>
        <taxon>Dikarya</taxon>
        <taxon>Ascomycota</taxon>
        <taxon>Saccharomycotina</taxon>
        <taxon>Saccharomycetes</taxon>
        <taxon>Saccharomycetales</taxon>
        <taxon>Saccharomycetaceae</taxon>
        <taxon>Tetrapisispora</taxon>
    </lineage>
</organism>
<dbReference type="AlphaFoldDB" id="G8BR35"/>
<dbReference type="InterPro" id="IPR000086">
    <property type="entry name" value="NUDIX_hydrolase_dom"/>
</dbReference>
<proteinExistence type="inferred from homology"/>
<feature type="domain" description="Nudix hydrolase" evidence="8">
    <location>
        <begin position="29"/>
        <end position="193"/>
    </location>
</feature>
<dbReference type="GO" id="GO:0015938">
    <property type="term" value="P:coenzyme A catabolic process"/>
    <property type="evidence" value="ECO:0007669"/>
    <property type="project" value="TreeGrafter"/>
</dbReference>
<evidence type="ECO:0000256" key="1">
    <source>
        <dbReference type="ARBA" id="ARBA00001936"/>
    </source>
</evidence>
<dbReference type="Gene3D" id="3.90.79.10">
    <property type="entry name" value="Nucleoside Triphosphate Pyrophosphohydrolase"/>
    <property type="match status" value="1"/>
</dbReference>
<evidence type="ECO:0000256" key="5">
    <source>
        <dbReference type="ARBA" id="ARBA00022801"/>
    </source>
</evidence>
<keyword evidence="4" id="KW-0479">Metal-binding</keyword>
<dbReference type="EMBL" id="HE612858">
    <property type="protein sequence ID" value="CCE62211.1"/>
    <property type="molecule type" value="Genomic_DNA"/>
</dbReference>
<dbReference type="GeneID" id="11535285"/>
<evidence type="ECO:0000256" key="3">
    <source>
        <dbReference type="ARBA" id="ARBA00006506"/>
    </source>
</evidence>
<dbReference type="SUPFAM" id="SSF55811">
    <property type="entry name" value="Nudix"/>
    <property type="match status" value="1"/>
</dbReference>
<dbReference type="Pfam" id="PF00293">
    <property type="entry name" value="NUDIX"/>
    <property type="match status" value="1"/>
</dbReference>
<dbReference type="InterPro" id="IPR000059">
    <property type="entry name" value="NUDIX_hydrolase_NudL_CS"/>
</dbReference>
<evidence type="ECO:0000256" key="7">
    <source>
        <dbReference type="ARBA" id="ARBA00023211"/>
    </source>
</evidence>
<reference evidence="9 10" key="1">
    <citation type="journal article" date="2011" name="Proc. Natl. Acad. Sci. U.S.A.">
        <title>Evolutionary erosion of yeast sex chromosomes by mating-type switching accidents.</title>
        <authorList>
            <person name="Gordon J.L."/>
            <person name="Armisen D."/>
            <person name="Proux-Wera E."/>
            <person name="Oheigeartaigh S.S."/>
            <person name="Byrne K.P."/>
            <person name="Wolfe K.H."/>
        </authorList>
    </citation>
    <scope>NUCLEOTIDE SEQUENCE [LARGE SCALE GENOMIC DNA]</scope>
    <source>
        <strain evidence="10">ATCC 24235 / CBS 4417 / NBRC 1672 / NRRL Y-8282 / UCD 70-5</strain>
    </source>
</reference>
<dbReference type="GO" id="GO:0010945">
    <property type="term" value="F:coenzyme A diphosphatase activity"/>
    <property type="evidence" value="ECO:0007669"/>
    <property type="project" value="EnsemblFungi"/>
</dbReference>
<evidence type="ECO:0000313" key="10">
    <source>
        <dbReference type="Proteomes" id="UP000005666"/>
    </source>
</evidence>
<accession>G8BR35</accession>
<name>G8BR35_TETPH</name>
<evidence type="ECO:0000313" key="9">
    <source>
        <dbReference type="EMBL" id="CCE62211.1"/>
    </source>
</evidence>
<dbReference type="CDD" id="cd03426">
    <property type="entry name" value="NUDIX_CoAse_Nudt7"/>
    <property type="match status" value="1"/>
</dbReference>
<keyword evidence="7" id="KW-0464">Manganese</keyword>
<dbReference type="PROSITE" id="PS01293">
    <property type="entry name" value="NUDIX_COA"/>
    <property type="match status" value="1"/>
</dbReference>
<evidence type="ECO:0000259" key="8">
    <source>
        <dbReference type="PROSITE" id="PS51462"/>
    </source>
</evidence>